<evidence type="ECO:0000256" key="4">
    <source>
        <dbReference type="ARBA" id="ARBA00023136"/>
    </source>
</evidence>
<accession>A0A8H4J1E2</accession>
<dbReference type="InterPro" id="IPR020846">
    <property type="entry name" value="MFS_dom"/>
</dbReference>
<dbReference type="SUPFAM" id="SSF103473">
    <property type="entry name" value="MFS general substrate transporter"/>
    <property type="match status" value="1"/>
</dbReference>
<evidence type="ECO:0000313" key="9">
    <source>
        <dbReference type="Proteomes" id="UP000572817"/>
    </source>
</evidence>
<feature type="transmembrane region" description="Helical" evidence="6">
    <location>
        <begin position="109"/>
        <end position="129"/>
    </location>
</feature>
<dbReference type="AlphaFoldDB" id="A0A8H4J1E2"/>
<feature type="region of interest" description="Disordered" evidence="5">
    <location>
        <begin position="590"/>
        <end position="610"/>
    </location>
</feature>
<evidence type="ECO:0000256" key="5">
    <source>
        <dbReference type="SAM" id="MobiDB-lite"/>
    </source>
</evidence>
<dbReference type="Pfam" id="PF07690">
    <property type="entry name" value="MFS_1"/>
    <property type="match status" value="1"/>
</dbReference>
<evidence type="ECO:0000256" key="2">
    <source>
        <dbReference type="ARBA" id="ARBA00022692"/>
    </source>
</evidence>
<proteinExistence type="predicted"/>
<dbReference type="EMBL" id="WWBZ02000012">
    <property type="protein sequence ID" value="KAF4310994.1"/>
    <property type="molecule type" value="Genomic_DNA"/>
</dbReference>
<keyword evidence="2 6" id="KW-0812">Transmembrane</keyword>
<dbReference type="InterPro" id="IPR036259">
    <property type="entry name" value="MFS_trans_sf"/>
</dbReference>
<keyword evidence="3 6" id="KW-1133">Transmembrane helix</keyword>
<dbReference type="PROSITE" id="PS50850">
    <property type="entry name" value="MFS"/>
    <property type="match status" value="1"/>
</dbReference>
<evidence type="ECO:0000256" key="6">
    <source>
        <dbReference type="SAM" id="Phobius"/>
    </source>
</evidence>
<evidence type="ECO:0000313" key="8">
    <source>
        <dbReference type="EMBL" id="KAF4310994.1"/>
    </source>
</evidence>
<feature type="transmembrane region" description="Helical" evidence="6">
    <location>
        <begin position="229"/>
        <end position="254"/>
    </location>
</feature>
<evidence type="ECO:0000256" key="1">
    <source>
        <dbReference type="ARBA" id="ARBA00004141"/>
    </source>
</evidence>
<evidence type="ECO:0000259" key="7">
    <source>
        <dbReference type="PROSITE" id="PS50850"/>
    </source>
</evidence>
<feature type="transmembrane region" description="Helical" evidence="6">
    <location>
        <begin position="71"/>
        <end position="89"/>
    </location>
</feature>
<feature type="transmembrane region" description="Helical" evidence="6">
    <location>
        <begin position="164"/>
        <end position="186"/>
    </location>
</feature>
<gene>
    <name evidence="8" type="ORF">GTA08_BOTSDO13559</name>
</gene>
<feature type="transmembrane region" description="Helical" evidence="6">
    <location>
        <begin position="274"/>
        <end position="299"/>
    </location>
</feature>
<dbReference type="GO" id="GO:0005886">
    <property type="term" value="C:plasma membrane"/>
    <property type="evidence" value="ECO:0007669"/>
    <property type="project" value="TreeGrafter"/>
</dbReference>
<dbReference type="Gene3D" id="1.20.1250.20">
    <property type="entry name" value="MFS general substrate transporter like domains"/>
    <property type="match status" value="2"/>
</dbReference>
<feature type="transmembrane region" description="Helical" evidence="6">
    <location>
        <begin position="311"/>
        <end position="329"/>
    </location>
</feature>
<name>A0A8H4J1E2_9PEZI</name>
<reference evidence="8" key="1">
    <citation type="submission" date="2020-04" db="EMBL/GenBank/DDBJ databases">
        <title>Genome Assembly and Annotation of Botryosphaeria dothidea sdau 11-99, a Latent Pathogen of Apple Fruit Ring Rot in China.</title>
        <authorList>
            <person name="Yu C."/>
            <person name="Diao Y."/>
            <person name="Lu Q."/>
            <person name="Zhao J."/>
            <person name="Cui S."/>
            <person name="Peng C."/>
            <person name="He B."/>
            <person name="Liu H."/>
        </authorList>
    </citation>
    <scope>NUCLEOTIDE SEQUENCE [LARGE SCALE GENOMIC DNA]</scope>
    <source>
        <strain evidence="8">Sdau11-99</strain>
    </source>
</reference>
<organism evidence="8 9">
    <name type="scientific">Botryosphaeria dothidea</name>
    <dbReference type="NCBI Taxonomy" id="55169"/>
    <lineage>
        <taxon>Eukaryota</taxon>
        <taxon>Fungi</taxon>
        <taxon>Dikarya</taxon>
        <taxon>Ascomycota</taxon>
        <taxon>Pezizomycotina</taxon>
        <taxon>Dothideomycetes</taxon>
        <taxon>Dothideomycetes incertae sedis</taxon>
        <taxon>Botryosphaeriales</taxon>
        <taxon>Botryosphaeriaceae</taxon>
        <taxon>Botryosphaeria</taxon>
    </lineage>
</organism>
<feature type="transmembrane region" description="Helical" evidence="6">
    <location>
        <begin position="554"/>
        <end position="573"/>
    </location>
</feature>
<sequence>MGFIDTVKEKLRSSTDPRVGLMPIHTNTANSSSNEGGKLEASVEIRSVSQEAGAPVGVAKVEAIQAVYGKYGKYCLWLGLAMIMIVFELDNSTVNTYQNYATSDFNKLSLLSTLSTAFTIISAIVKPPIAKISDVIGRGETYLITISSYLLAYILFASSKDINVYAVGVIFYAIGQAGTQILNQIVFSDISTPRWRGLVLGMMYFPFLITPWVAAFIVDDVTAPDGIGWRWGIGMFAFIMPFASSFIIGTLLFFQRKARKSGLILTRKLTVYEFCSLIDLGGMILLCGGFAMLLLPFTLAASTPSKWSTPWVDALIVLGVLFLASLVPYEKFVAKHPVVPVHYGKNLTIVISCLMGAVDTCGFSATHVYLYAWSVVTHEYSARDATFLAYTNGVTQCLFAIFAGAIMYKTRRYKWLTMAGVVIRVVGYAAMIRLRGADNSTGELFAVQLVQGIGSGCIQQVIVVAAQISVPHAELAQVSALVLLTSFLGSAVGSCIAGGIYTNTFKDALRKYMGAGTSQATIDELYDSITGVLPDPGTPERHAVNLAYSEVMKYITTAAFAISVPLFVGAWFLPDLRLEDRSVLSLFEARRDSEAEPAEHELQKRTAESP</sequence>
<evidence type="ECO:0000256" key="3">
    <source>
        <dbReference type="ARBA" id="ARBA00022989"/>
    </source>
</evidence>
<feature type="transmembrane region" description="Helical" evidence="6">
    <location>
        <begin position="198"/>
        <end position="217"/>
    </location>
</feature>
<comment type="caution">
    <text evidence="8">The sequence shown here is derived from an EMBL/GenBank/DDBJ whole genome shotgun (WGS) entry which is preliminary data.</text>
</comment>
<dbReference type="InterPro" id="IPR011701">
    <property type="entry name" value="MFS"/>
</dbReference>
<dbReference type="GO" id="GO:0015343">
    <property type="term" value="F:siderophore-iron transmembrane transporter activity"/>
    <property type="evidence" value="ECO:0007669"/>
    <property type="project" value="TreeGrafter"/>
</dbReference>
<keyword evidence="4 6" id="KW-0472">Membrane</keyword>
<feature type="transmembrane region" description="Helical" evidence="6">
    <location>
        <begin position="478"/>
        <end position="501"/>
    </location>
</feature>
<feature type="domain" description="Major facilitator superfamily (MFS) profile" evidence="7">
    <location>
        <begin position="76"/>
        <end position="577"/>
    </location>
</feature>
<feature type="transmembrane region" description="Helical" evidence="6">
    <location>
        <begin position="415"/>
        <end position="432"/>
    </location>
</feature>
<dbReference type="PANTHER" id="PTHR23501:SF200">
    <property type="entry name" value="TRANSPORTER, PUTATIVE (AFU_ORTHOLOGUE AFUA_3G01360)-RELATED"/>
    <property type="match status" value="1"/>
</dbReference>
<dbReference type="PANTHER" id="PTHR23501">
    <property type="entry name" value="MAJOR FACILITATOR SUPERFAMILY"/>
    <property type="match status" value="1"/>
</dbReference>
<feature type="transmembrane region" description="Helical" evidence="6">
    <location>
        <begin position="387"/>
        <end position="408"/>
    </location>
</feature>
<protein>
    <submittedName>
        <fullName evidence="8">Siderochrome-iron transporter protein</fullName>
    </submittedName>
</protein>
<keyword evidence="9" id="KW-1185">Reference proteome</keyword>
<dbReference type="Proteomes" id="UP000572817">
    <property type="component" value="Unassembled WGS sequence"/>
</dbReference>
<feature type="transmembrane region" description="Helical" evidence="6">
    <location>
        <begin position="349"/>
        <end position="372"/>
    </location>
</feature>
<dbReference type="OrthoDB" id="2241241at2759"/>
<comment type="subcellular location">
    <subcellularLocation>
        <location evidence="1">Membrane</location>
        <topology evidence="1">Multi-pass membrane protein</topology>
    </subcellularLocation>
</comment>
<feature type="transmembrane region" description="Helical" evidence="6">
    <location>
        <begin position="141"/>
        <end position="158"/>
    </location>
</feature>
<feature type="transmembrane region" description="Helical" evidence="6">
    <location>
        <begin position="444"/>
        <end position="466"/>
    </location>
</feature>